<keyword evidence="1" id="KW-0805">Transcription regulation</keyword>
<dbReference type="GO" id="GO:0000435">
    <property type="term" value="P:positive regulation of transcription from RNA polymerase II promoter by galactose"/>
    <property type="evidence" value="ECO:0007669"/>
    <property type="project" value="TreeGrafter"/>
</dbReference>
<accession>A0A1B8B9Q4</accession>
<evidence type="ECO:0000256" key="1">
    <source>
        <dbReference type="ARBA" id="ARBA00023015"/>
    </source>
</evidence>
<dbReference type="PANTHER" id="PTHR47424">
    <property type="entry name" value="REGULATORY PROTEIN GAL4"/>
    <property type="match status" value="1"/>
</dbReference>
<dbReference type="InterPro" id="IPR051127">
    <property type="entry name" value="Fungal_SecMet_Regulators"/>
</dbReference>
<dbReference type="GO" id="GO:0000981">
    <property type="term" value="F:DNA-binding transcription factor activity, RNA polymerase II-specific"/>
    <property type="evidence" value="ECO:0007669"/>
    <property type="project" value="TreeGrafter"/>
</dbReference>
<keyword evidence="5" id="KW-1185">Reference proteome</keyword>
<reference evidence="4 5" key="1">
    <citation type="submission" date="2016-06" db="EMBL/GenBank/DDBJ databases">
        <title>Living apart together: crosstalk between the core and supernumerary genomes in a fungal plant pathogen.</title>
        <authorList>
            <person name="Vanheule A."/>
            <person name="Audenaert K."/>
            <person name="Warris S."/>
            <person name="Van De Geest H."/>
            <person name="Schijlen E."/>
            <person name="Hofte M."/>
            <person name="De Saeger S."/>
            <person name="Haesaert G."/>
            <person name="Waalwijk C."/>
            <person name="Van Der Lee T."/>
        </authorList>
    </citation>
    <scope>NUCLEOTIDE SEQUENCE [LARGE SCALE GENOMIC DNA]</scope>
    <source>
        <strain evidence="4 5">2516</strain>
    </source>
</reference>
<proteinExistence type="predicted"/>
<organism evidence="4 5">
    <name type="scientific">Fusarium poae</name>
    <dbReference type="NCBI Taxonomy" id="36050"/>
    <lineage>
        <taxon>Eukaryota</taxon>
        <taxon>Fungi</taxon>
        <taxon>Dikarya</taxon>
        <taxon>Ascomycota</taxon>
        <taxon>Pezizomycotina</taxon>
        <taxon>Sordariomycetes</taxon>
        <taxon>Hypocreomycetidae</taxon>
        <taxon>Hypocreales</taxon>
        <taxon>Nectriaceae</taxon>
        <taxon>Fusarium</taxon>
    </lineage>
</organism>
<dbReference type="GO" id="GO:0000978">
    <property type="term" value="F:RNA polymerase II cis-regulatory region sequence-specific DNA binding"/>
    <property type="evidence" value="ECO:0007669"/>
    <property type="project" value="TreeGrafter"/>
</dbReference>
<sequence length="261" mass="30166">MKEVLLRCQEHGGVSTHWKCSYHSQLPIIETIGLACEIEREMDSWLDGLPQRRNISLRDLDWRRKQRIVLELRYHNVMMLLFRPFVTHCTQEPNQQPSNELVGAVNKCVSSAQRTIEIMYETYKVQTYFRTWCYNTTYITIASSVLLLYEFRTKERPTTNNIALIESAIEILEAMDESVVARSAAEVIKHFLRELKSTTNGTSDSVAQPDNIDVQQAPTPGPWASLDFEFTGFEFLDLPLGEMTTVFDELHKSLDHSFQPE</sequence>
<evidence type="ECO:0000313" key="5">
    <source>
        <dbReference type="Proteomes" id="UP000091967"/>
    </source>
</evidence>
<protein>
    <recommendedName>
        <fullName evidence="6">Transcription factor domain-containing protein</fullName>
    </recommendedName>
</protein>
<dbReference type="AlphaFoldDB" id="A0A1B8B9Q4"/>
<comment type="caution">
    <text evidence="4">The sequence shown here is derived from an EMBL/GenBank/DDBJ whole genome shotgun (WGS) entry which is preliminary data.</text>
</comment>
<evidence type="ECO:0000256" key="3">
    <source>
        <dbReference type="ARBA" id="ARBA00023242"/>
    </source>
</evidence>
<dbReference type="CDD" id="cd12148">
    <property type="entry name" value="fungal_TF_MHR"/>
    <property type="match status" value="1"/>
</dbReference>
<dbReference type="PANTHER" id="PTHR47424:SF15">
    <property type="entry name" value="ZN(II)2CYS6 TRANSCRIPTION FACTOR (EUROFUNG)"/>
    <property type="match status" value="1"/>
</dbReference>
<dbReference type="GO" id="GO:0005634">
    <property type="term" value="C:nucleus"/>
    <property type="evidence" value="ECO:0007669"/>
    <property type="project" value="TreeGrafter"/>
</dbReference>
<dbReference type="STRING" id="36050.A0A1B8B9Q4"/>
<name>A0A1B8B9Q4_FUSPO</name>
<evidence type="ECO:0008006" key="6">
    <source>
        <dbReference type="Google" id="ProtNLM"/>
    </source>
</evidence>
<keyword evidence="3" id="KW-0539">Nucleus</keyword>
<evidence type="ECO:0000256" key="2">
    <source>
        <dbReference type="ARBA" id="ARBA00023163"/>
    </source>
</evidence>
<evidence type="ECO:0000313" key="4">
    <source>
        <dbReference type="EMBL" id="OBS29455.1"/>
    </source>
</evidence>
<dbReference type="EMBL" id="LYXU01000001">
    <property type="protein sequence ID" value="OBS29455.1"/>
    <property type="molecule type" value="Genomic_DNA"/>
</dbReference>
<dbReference type="Proteomes" id="UP000091967">
    <property type="component" value="Unassembled WGS sequence"/>
</dbReference>
<gene>
    <name evidence="4" type="ORF">FPOA_03391</name>
</gene>
<keyword evidence="2" id="KW-0804">Transcription</keyword>